<evidence type="ECO:0008006" key="5">
    <source>
        <dbReference type="Google" id="ProtNLM"/>
    </source>
</evidence>
<dbReference type="Proteomes" id="UP000093796">
    <property type="component" value="Unassembled WGS sequence"/>
</dbReference>
<dbReference type="InterPro" id="IPR027051">
    <property type="entry name" value="XdhC_Rossmann_dom"/>
</dbReference>
<dbReference type="EMBL" id="LYUD01000147">
    <property type="protein sequence ID" value="OAZ63114.1"/>
    <property type="molecule type" value="Genomic_DNA"/>
</dbReference>
<dbReference type="RefSeq" id="WP_003631045.1">
    <property type="nucleotide sequence ID" value="NZ_LYUD01000147.1"/>
</dbReference>
<proteinExistence type="predicted"/>
<dbReference type="Gene3D" id="3.40.50.720">
    <property type="entry name" value="NAD(P)-binding Rossmann-like Domain"/>
    <property type="match status" value="1"/>
</dbReference>
<dbReference type="InterPro" id="IPR052698">
    <property type="entry name" value="MoCofactor_Util/Proc"/>
</dbReference>
<evidence type="ECO:0000259" key="2">
    <source>
        <dbReference type="Pfam" id="PF13478"/>
    </source>
</evidence>
<dbReference type="PATRIC" id="fig|438.15.peg.2818"/>
<dbReference type="InterPro" id="IPR003777">
    <property type="entry name" value="XdhC_CoxI"/>
</dbReference>
<dbReference type="PANTHER" id="PTHR30388:SF4">
    <property type="entry name" value="MOLYBDENUM COFACTOR INSERTION CHAPERONE PAOD"/>
    <property type="match status" value="1"/>
</dbReference>
<dbReference type="Pfam" id="PF13478">
    <property type="entry name" value="XdhC_C"/>
    <property type="match status" value="1"/>
</dbReference>
<reference evidence="3 4" key="1">
    <citation type="submission" date="2016-05" db="EMBL/GenBank/DDBJ databases">
        <title>Genome sequencing of Acetobacter pasteurianus strain SRCM100623.</title>
        <authorList>
            <person name="Song Y.R."/>
        </authorList>
    </citation>
    <scope>NUCLEOTIDE SEQUENCE [LARGE SCALE GENOMIC DNA]</scope>
    <source>
        <strain evidence="3 4">SRCM100623</strain>
    </source>
</reference>
<dbReference type="OrthoDB" id="9815497at2"/>
<dbReference type="AlphaFoldDB" id="A0A1A0CJI5"/>
<accession>A0A1A0CJI5</accession>
<sequence>MTVPALFSQLVTPLDHALLWARQGQAVAIATVTGTWGSSPRPAGSNMVMSKNGLMEGSVSGGCVETDVMLHAQDIMDGQAPTVISYGVSSAKAWEVGLACGGKLDVMVEAIQSPACPTGTWPLHLLEQICDLQASRKAAVLVRNLDGKQHVLVQPHQQNTQEGLPPSVQEAAFHQLQDGRCTTVEEADGQKWFVQPIIPPPRLLIVGAVHIAQYLARMAQITGFSPIVIDPREALATPDRFPGLESGTTLITEWPDEALEALGVDTVTAIVTLTHDAKLDDPTLEAALKSPAFYIGALGSRKTQASRLQRLQTLGFTEQDLKRIRGPVGLAIGAIGAEEIALSIMAEIVATRRHAPLADIRGW</sequence>
<protein>
    <recommendedName>
        <fullName evidence="5">Xanthine dehydrogenase</fullName>
    </recommendedName>
</protein>
<evidence type="ECO:0000313" key="4">
    <source>
        <dbReference type="Proteomes" id="UP000093796"/>
    </source>
</evidence>
<feature type="domain" description="XdhC Rossmann" evidence="2">
    <location>
        <begin position="203"/>
        <end position="348"/>
    </location>
</feature>
<evidence type="ECO:0000313" key="3">
    <source>
        <dbReference type="EMBL" id="OAZ63114.1"/>
    </source>
</evidence>
<dbReference type="eggNOG" id="COG1975">
    <property type="taxonomic scope" value="Bacteria"/>
</dbReference>
<dbReference type="Pfam" id="PF02625">
    <property type="entry name" value="XdhC_CoxI"/>
    <property type="match status" value="1"/>
</dbReference>
<organism evidence="3 4">
    <name type="scientific">Acetobacter pasteurianus</name>
    <name type="common">Acetobacter turbidans</name>
    <dbReference type="NCBI Taxonomy" id="438"/>
    <lineage>
        <taxon>Bacteria</taxon>
        <taxon>Pseudomonadati</taxon>
        <taxon>Pseudomonadota</taxon>
        <taxon>Alphaproteobacteria</taxon>
        <taxon>Acetobacterales</taxon>
        <taxon>Acetobacteraceae</taxon>
        <taxon>Acetobacter</taxon>
    </lineage>
</organism>
<dbReference type="PANTHER" id="PTHR30388">
    <property type="entry name" value="ALDEHYDE OXIDOREDUCTASE MOLYBDENUM COFACTOR ASSEMBLY PROTEIN"/>
    <property type="match status" value="1"/>
</dbReference>
<comment type="caution">
    <text evidence="3">The sequence shown here is derived from an EMBL/GenBank/DDBJ whole genome shotgun (WGS) entry which is preliminary data.</text>
</comment>
<gene>
    <name evidence="3" type="ORF">SRCM100623_02544</name>
</gene>
<evidence type="ECO:0000259" key="1">
    <source>
        <dbReference type="Pfam" id="PF02625"/>
    </source>
</evidence>
<feature type="domain" description="XdhC- CoxI" evidence="1">
    <location>
        <begin position="20"/>
        <end position="87"/>
    </location>
</feature>
<name>A0A1A0CJI5_ACEPA</name>